<dbReference type="GO" id="GO:0070290">
    <property type="term" value="F:N-acylphosphatidylethanolamine-specific phospholipase D activity"/>
    <property type="evidence" value="ECO:0007669"/>
    <property type="project" value="TreeGrafter"/>
</dbReference>
<dbReference type="Proteomes" id="UP000053815">
    <property type="component" value="Unassembled WGS sequence"/>
</dbReference>
<dbReference type="Pfam" id="PF12706">
    <property type="entry name" value="Lactamase_B_2"/>
    <property type="match status" value="1"/>
</dbReference>
<dbReference type="PANTHER" id="PTHR15032:SF4">
    <property type="entry name" value="N-ACYL-PHOSPHATIDYLETHANOLAMINE-HYDROLYZING PHOSPHOLIPASE D"/>
    <property type="match status" value="1"/>
</dbReference>
<feature type="domain" description="Metallo-beta-lactamase" evidence="1">
    <location>
        <begin position="169"/>
        <end position="385"/>
    </location>
</feature>
<dbReference type="PANTHER" id="PTHR15032">
    <property type="entry name" value="N-ACYL-PHOSPHATIDYLETHANOLAMINE-HYDROLYZING PHOSPHOLIPASE D"/>
    <property type="match status" value="1"/>
</dbReference>
<dbReference type="STRING" id="91626.A0A0C9LYB5"/>
<dbReference type="OrthoDB" id="332863at2759"/>
<dbReference type="SMART" id="SM00849">
    <property type="entry name" value="Lactamase_B"/>
    <property type="match status" value="1"/>
</dbReference>
<protein>
    <submittedName>
        <fullName evidence="2">Zn-dependent hydrolase/oxidoreductase family protein</fullName>
    </submittedName>
</protein>
<reference evidence="2" key="1">
    <citation type="submission" date="2014-09" db="EMBL/GenBank/DDBJ databases">
        <title>Draft genome sequence of an oleaginous Mucoromycotina fungus Mucor ambiguus NBRC6742.</title>
        <authorList>
            <person name="Takeda I."/>
            <person name="Yamane N."/>
            <person name="Morita T."/>
            <person name="Tamano K."/>
            <person name="Machida M."/>
            <person name="Baker S."/>
            <person name="Koike H."/>
        </authorList>
    </citation>
    <scope>NUCLEOTIDE SEQUENCE</scope>
    <source>
        <strain evidence="2">NBRC 6742</strain>
    </source>
</reference>
<name>A0A0C9LYB5_9FUNG</name>
<dbReference type="EMBL" id="DF836712">
    <property type="protein sequence ID" value="GAN10890.1"/>
    <property type="molecule type" value="Genomic_DNA"/>
</dbReference>
<dbReference type="AlphaFoldDB" id="A0A0C9LYB5"/>
<sequence length="470" mass="53395">MVQTISFFFAAKSYAAKSPVSGRTIMMFGYRKSTGPNERTHFVYRGFIRYKYRGFFSEHFQKKMLKRVFTTTAAIAMMTTSTIRATPVHAQGSSNKDHHDGNKFKNPWPSYTQFSYTALPKLFWTMDLGGTEKKIRPSDLPQKVDINWNLIKKNNDEKLNDAITATWMGHACVLLQLRGFNVLFDPIFSDRCSPIQFGGPKRYTEPPCKLSELPSIDAVVISHNHYDHMDLNTIKQLDTLYPNCKFYVPLGNKKWFSLINKVDSAGNDRVIELDWWENVHIVKDKTQEQIRLTCTPAQHQSGRTPFDKDKTLWSSWSVEALDKEGQATNGKVFFGGDTGYRGIPPNTKPESEYNYEYLDTLPHCPAFKEIGDRIGPFDLALIPIGAYSPRWFMSPFHCSPEDAVDVHRDIKSKQSIAIHWGTFVLTDEPVQDPPQRLEAAMKQRGLNADDFGVLPLGGSFTTTAKSTTAS</sequence>
<evidence type="ECO:0000313" key="2">
    <source>
        <dbReference type="EMBL" id="GAN10890.1"/>
    </source>
</evidence>
<evidence type="ECO:0000259" key="1">
    <source>
        <dbReference type="SMART" id="SM00849"/>
    </source>
</evidence>
<evidence type="ECO:0000313" key="3">
    <source>
        <dbReference type="Proteomes" id="UP000053815"/>
    </source>
</evidence>
<dbReference type="InterPro" id="IPR036866">
    <property type="entry name" value="RibonucZ/Hydroxyglut_hydro"/>
</dbReference>
<organism evidence="2">
    <name type="scientific">Mucor ambiguus</name>
    <dbReference type="NCBI Taxonomy" id="91626"/>
    <lineage>
        <taxon>Eukaryota</taxon>
        <taxon>Fungi</taxon>
        <taxon>Fungi incertae sedis</taxon>
        <taxon>Mucoromycota</taxon>
        <taxon>Mucoromycotina</taxon>
        <taxon>Mucoromycetes</taxon>
        <taxon>Mucorales</taxon>
        <taxon>Mucorineae</taxon>
        <taxon>Mucoraceae</taxon>
        <taxon>Mucor</taxon>
    </lineage>
</organism>
<keyword evidence="2" id="KW-0378">Hydrolase</keyword>
<dbReference type="SUPFAM" id="SSF56281">
    <property type="entry name" value="Metallo-hydrolase/oxidoreductase"/>
    <property type="match status" value="1"/>
</dbReference>
<dbReference type="GO" id="GO:0070291">
    <property type="term" value="P:N-acylethanolamine metabolic process"/>
    <property type="evidence" value="ECO:0007669"/>
    <property type="project" value="TreeGrafter"/>
</dbReference>
<dbReference type="InterPro" id="IPR001279">
    <property type="entry name" value="Metallo-B-lactamas"/>
</dbReference>
<keyword evidence="3" id="KW-1185">Reference proteome</keyword>
<proteinExistence type="predicted"/>
<accession>A0A0C9LYB5</accession>
<gene>
    <name evidence="2" type="ORF">MAM1_0423d10440</name>
</gene>
<dbReference type="GO" id="GO:0005737">
    <property type="term" value="C:cytoplasm"/>
    <property type="evidence" value="ECO:0007669"/>
    <property type="project" value="TreeGrafter"/>
</dbReference>
<dbReference type="GO" id="GO:0070292">
    <property type="term" value="P:N-acylphosphatidylethanolamine metabolic process"/>
    <property type="evidence" value="ECO:0007669"/>
    <property type="project" value="TreeGrafter"/>
</dbReference>
<dbReference type="Gene3D" id="3.60.15.10">
    <property type="entry name" value="Ribonuclease Z/Hydroxyacylglutathione hydrolase-like"/>
    <property type="match status" value="1"/>
</dbReference>